<dbReference type="SUPFAM" id="SSF110087">
    <property type="entry name" value="DR1885-like metal-binding protein"/>
    <property type="match status" value="1"/>
</dbReference>
<evidence type="ECO:0000256" key="1">
    <source>
        <dbReference type="SAM" id="SignalP"/>
    </source>
</evidence>
<dbReference type="Pfam" id="PF04314">
    <property type="entry name" value="PCuAC"/>
    <property type="match status" value="1"/>
</dbReference>
<protein>
    <submittedName>
        <fullName evidence="2">Copper chaperone PCu(A)C</fullName>
    </submittedName>
</protein>
<dbReference type="Proteomes" id="UP001163831">
    <property type="component" value="Chromosome"/>
</dbReference>
<evidence type="ECO:0000313" key="2">
    <source>
        <dbReference type="EMBL" id="UYH51818.1"/>
    </source>
</evidence>
<proteinExistence type="predicted"/>
<name>A0ABY6GLU5_9PROT</name>
<dbReference type="InterPro" id="IPR036182">
    <property type="entry name" value="PCuAC_sf"/>
</dbReference>
<feature type="chain" id="PRO_5047076449" evidence="1">
    <location>
        <begin position="26"/>
        <end position="164"/>
    </location>
</feature>
<dbReference type="InterPro" id="IPR007410">
    <property type="entry name" value="LpqE-like"/>
</dbReference>
<organism evidence="2 3">
    <name type="scientific">Candidatus Kirkpatrickella diaphorinae</name>
    <dbReference type="NCBI Taxonomy" id="2984322"/>
    <lineage>
        <taxon>Bacteria</taxon>
        <taxon>Pseudomonadati</taxon>
        <taxon>Pseudomonadota</taxon>
        <taxon>Alphaproteobacteria</taxon>
        <taxon>Acetobacterales</taxon>
        <taxon>Acetobacteraceae</taxon>
        <taxon>Candidatus Kirkpatrickella</taxon>
    </lineage>
</organism>
<accession>A0ABY6GLU5</accession>
<reference evidence="2" key="1">
    <citation type="submission" date="2022-10" db="EMBL/GenBank/DDBJ databases">
        <title>Candidatus Kirkpatrella diaphorinas gen. nov., sp. nov., an uncultured endosymbiont identified in a population of Diaphorina citri from Hawaii.</title>
        <authorList>
            <person name="Henry E.M."/>
            <person name="Carlson C.R."/>
            <person name="Kuo Y.-W."/>
        </authorList>
    </citation>
    <scope>NUCLEOTIDE SEQUENCE</scope>
    <source>
        <strain evidence="2">CADCRV1</strain>
    </source>
</reference>
<dbReference type="EMBL" id="CP107052">
    <property type="protein sequence ID" value="UYH51818.1"/>
    <property type="molecule type" value="Genomic_DNA"/>
</dbReference>
<gene>
    <name evidence="2" type="ORF">N5W20_02850</name>
</gene>
<dbReference type="Gene3D" id="2.60.40.1890">
    <property type="entry name" value="PCu(A)C copper chaperone"/>
    <property type="match status" value="1"/>
</dbReference>
<sequence>MRTWSYNVVRTLFCAFLMISFPCYADNMDEGIENAGSGDLNAARDLNIRGWLRLSRHNPEVINIYMEITNEGKDAFLITGIRSDSCPSIFGVNFDQDDTEQAAEMFTHFTIPRKMTLVFPRGGYHLVCRGFQPEKGAPQQVTLDFHFLTGGKKRVVLNMNDKEF</sequence>
<keyword evidence="3" id="KW-1185">Reference proteome</keyword>
<evidence type="ECO:0000313" key="3">
    <source>
        <dbReference type="Proteomes" id="UP001163831"/>
    </source>
</evidence>
<feature type="signal peptide" evidence="1">
    <location>
        <begin position="1"/>
        <end position="25"/>
    </location>
</feature>
<keyword evidence="1" id="KW-0732">Signal</keyword>
<dbReference type="RefSeq" id="WP_319807413.1">
    <property type="nucleotide sequence ID" value="NZ_CP107052.1"/>
</dbReference>